<dbReference type="PANTHER" id="PTHR16305">
    <property type="entry name" value="TESTICULAR SOLUBLE ADENYLYL CYCLASE"/>
    <property type="match status" value="1"/>
</dbReference>
<dbReference type="PROSITE" id="PS50043">
    <property type="entry name" value="HTH_LUXR_2"/>
    <property type="match status" value="1"/>
</dbReference>
<dbReference type="PANTHER" id="PTHR16305:SF35">
    <property type="entry name" value="TRANSCRIPTIONAL ACTIVATOR DOMAIN"/>
    <property type="match status" value="1"/>
</dbReference>
<sequence>MSSSGPQGLRGRRRECRELDQLLAGAREGRSRVLVLRGEAGIGKTALLEHLASRAEGCRIARAAGVELEMELPFAGLHQLCAPFLDRLERLPGPQRDALGTAFGLRSGNPPDRFLISLATLSLLSDVAEEQPLVCLVDDAQWLDQASAHTLTFVARRLLAEPVALVFATRTVGEDQTFRQVPEMQVTGLNDADSRAVLRTALRGPLDAAVLDEIVAEARGNPLALLELPRGRTPAELAFGFGLAHTMPLASRVEEEFVRRLRPLPADTRKLLLAAAVEPVGDVIVLWRAVELLGIKPDAAVPAETDGLIDLGTRVRFHHPLVRSAAWRAAEVHDLQDVHGALAEVTELDPDRRAWHRAQASAEPDEEVAAELERSADRARSRGGFAAAAAFLDRAAELTPDEARRTGRILAAAQAKLHAGEFDVARNLLAVAEAGPLDELGRARADRLRAQVAFASNRGNEAPPLLLAAAERLESLDAELARDTYLDAFSAAMFAGRLAGTANTVHVARAVPRTHADGTRKGDVLLEGLASLFTDGYSAAMPLARRALQAFSAEDLSVSEGLRWLWLASIISVDVWDDECWQVLSARHVSLAREAGALGELLLALNSRVMAQVFAGELTEAAPLIDEANAVGEATGSSLAPCGAMALAAWRGREEQARALIETSMNEAVARGEGIAVTIGHWTSALLLNGLGRYEDALDAARQAGLFPTELCAANWGLAELVESAARTGAVEDAAEALEQLSAMTRASGSDWALGVEARSRALLSDGEAAGRLYQEAIERLSRTRVRGELARARLLHGEWLRREGRRLDAREQLRAAHELFIAMGAEGFADRARRELLATGETARRRTAHTRDELTAQEAQIARLAAHRHTNSEIGAQLFISPRTVEWHLRKVFTKLGVSSRKELSEALPTP</sequence>
<evidence type="ECO:0000256" key="1">
    <source>
        <dbReference type="ARBA" id="ARBA00022741"/>
    </source>
</evidence>
<dbReference type="SUPFAM" id="SSF46894">
    <property type="entry name" value="C-terminal effector domain of the bipartite response regulators"/>
    <property type="match status" value="1"/>
</dbReference>
<dbReference type="GO" id="GO:0003677">
    <property type="term" value="F:DNA binding"/>
    <property type="evidence" value="ECO:0007669"/>
    <property type="project" value="InterPro"/>
</dbReference>
<dbReference type="GO" id="GO:0006355">
    <property type="term" value="P:regulation of DNA-templated transcription"/>
    <property type="evidence" value="ECO:0007669"/>
    <property type="project" value="InterPro"/>
</dbReference>
<keyword evidence="1" id="KW-0547">Nucleotide-binding</keyword>
<dbReference type="RefSeq" id="WP_147258377.1">
    <property type="nucleotide sequence ID" value="NZ_VIWU01000001.1"/>
</dbReference>
<dbReference type="InterPro" id="IPR011990">
    <property type="entry name" value="TPR-like_helical_dom_sf"/>
</dbReference>
<feature type="domain" description="HTH luxR-type" evidence="3">
    <location>
        <begin position="848"/>
        <end position="912"/>
    </location>
</feature>
<dbReference type="AlphaFoldDB" id="A0A561SXD7"/>
<dbReference type="Pfam" id="PF13191">
    <property type="entry name" value="AAA_16"/>
    <property type="match status" value="1"/>
</dbReference>
<comment type="caution">
    <text evidence="4">The sequence shown here is derived from an EMBL/GenBank/DDBJ whole genome shotgun (WGS) entry which is preliminary data.</text>
</comment>
<name>A0A561SXD7_9PSEU</name>
<evidence type="ECO:0000313" key="5">
    <source>
        <dbReference type="Proteomes" id="UP000321261"/>
    </source>
</evidence>
<dbReference type="CDD" id="cd06170">
    <property type="entry name" value="LuxR_C_like"/>
    <property type="match status" value="1"/>
</dbReference>
<evidence type="ECO:0000313" key="4">
    <source>
        <dbReference type="EMBL" id="TWF79533.1"/>
    </source>
</evidence>
<keyword evidence="5" id="KW-1185">Reference proteome</keyword>
<dbReference type="InterPro" id="IPR027417">
    <property type="entry name" value="P-loop_NTPase"/>
</dbReference>
<dbReference type="GO" id="GO:0005737">
    <property type="term" value="C:cytoplasm"/>
    <property type="evidence" value="ECO:0007669"/>
    <property type="project" value="TreeGrafter"/>
</dbReference>
<dbReference type="Pfam" id="PF00196">
    <property type="entry name" value="GerE"/>
    <property type="match status" value="1"/>
</dbReference>
<accession>A0A561SXD7</accession>
<keyword evidence="2" id="KW-0067">ATP-binding</keyword>
<dbReference type="InterPro" id="IPR036388">
    <property type="entry name" value="WH-like_DNA-bd_sf"/>
</dbReference>
<organism evidence="4 5">
    <name type="scientific">Pseudonocardia hierapolitana</name>
    <dbReference type="NCBI Taxonomy" id="1128676"/>
    <lineage>
        <taxon>Bacteria</taxon>
        <taxon>Bacillati</taxon>
        <taxon>Actinomycetota</taxon>
        <taxon>Actinomycetes</taxon>
        <taxon>Pseudonocardiales</taxon>
        <taxon>Pseudonocardiaceae</taxon>
        <taxon>Pseudonocardia</taxon>
    </lineage>
</organism>
<evidence type="ECO:0000256" key="2">
    <source>
        <dbReference type="ARBA" id="ARBA00022840"/>
    </source>
</evidence>
<dbReference type="Gene3D" id="3.40.50.300">
    <property type="entry name" value="P-loop containing nucleotide triphosphate hydrolases"/>
    <property type="match status" value="1"/>
</dbReference>
<reference evidence="4 5" key="1">
    <citation type="submission" date="2019-06" db="EMBL/GenBank/DDBJ databases">
        <title>Sequencing the genomes of 1000 actinobacteria strains.</title>
        <authorList>
            <person name="Klenk H.-P."/>
        </authorList>
    </citation>
    <scope>NUCLEOTIDE SEQUENCE [LARGE SCALE GENOMIC DNA]</scope>
    <source>
        <strain evidence="4 5">DSM 45671</strain>
    </source>
</reference>
<dbReference type="Proteomes" id="UP000321261">
    <property type="component" value="Unassembled WGS sequence"/>
</dbReference>
<dbReference type="SUPFAM" id="SSF52540">
    <property type="entry name" value="P-loop containing nucleoside triphosphate hydrolases"/>
    <property type="match status" value="1"/>
</dbReference>
<dbReference type="InterPro" id="IPR016032">
    <property type="entry name" value="Sig_transdc_resp-reg_C-effctor"/>
</dbReference>
<dbReference type="EMBL" id="VIWU01000001">
    <property type="protein sequence ID" value="TWF79533.1"/>
    <property type="molecule type" value="Genomic_DNA"/>
</dbReference>
<dbReference type="OrthoDB" id="3656034at2"/>
<dbReference type="GO" id="GO:0005524">
    <property type="term" value="F:ATP binding"/>
    <property type="evidence" value="ECO:0007669"/>
    <property type="project" value="UniProtKB-KW"/>
</dbReference>
<dbReference type="PRINTS" id="PR00038">
    <property type="entry name" value="HTHLUXR"/>
</dbReference>
<proteinExistence type="predicted"/>
<gene>
    <name evidence="4" type="ORF">FHX44_115466</name>
</gene>
<evidence type="ECO:0000259" key="3">
    <source>
        <dbReference type="PROSITE" id="PS50043"/>
    </source>
</evidence>
<dbReference type="SUPFAM" id="SSF48452">
    <property type="entry name" value="TPR-like"/>
    <property type="match status" value="1"/>
</dbReference>
<dbReference type="Gene3D" id="1.10.10.10">
    <property type="entry name" value="Winged helix-like DNA-binding domain superfamily/Winged helix DNA-binding domain"/>
    <property type="match status" value="1"/>
</dbReference>
<protein>
    <submittedName>
        <fullName evidence="4">Regulatory LuxR family protein</fullName>
    </submittedName>
</protein>
<dbReference type="GO" id="GO:0004016">
    <property type="term" value="F:adenylate cyclase activity"/>
    <property type="evidence" value="ECO:0007669"/>
    <property type="project" value="TreeGrafter"/>
</dbReference>
<dbReference type="SMART" id="SM00421">
    <property type="entry name" value="HTH_LUXR"/>
    <property type="match status" value="1"/>
</dbReference>
<dbReference type="InterPro" id="IPR000792">
    <property type="entry name" value="Tscrpt_reg_LuxR_C"/>
</dbReference>
<dbReference type="InterPro" id="IPR041664">
    <property type="entry name" value="AAA_16"/>
</dbReference>